<dbReference type="PIRSF" id="PIRSF033094">
    <property type="entry name" value="Pesterase_CT488"/>
    <property type="match status" value="1"/>
</dbReference>
<feature type="domain" description="Calcineurin-like phosphoesterase" evidence="1">
    <location>
        <begin position="3"/>
        <end position="211"/>
    </location>
</feature>
<dbReference type="InterPro" id="IPR004843">
    <property type="entry name" value="Calcineurin-like_PHP"/>
</dbReference>
<evidence type="ECO:0000313" key="2">
    <source>
        <dbReference type="EMBL" id="HIV22802.1"/>
    </source>
</evidence>
<dbReference type="Gene3D" id="3.60.21.10">
    <property type="match status" value="1"/>
</dbReference>
<dbReference type="InterPro" id="IPR029052">
    <property type="entry name" value="Metallo-depent_PP-like"/>
</dbReference>
<organism evidence="2 3">
    <name type="scientific">Candidatus Merdiplasma excrementigallinarum</name>
    <dbReference type="NCBI Taxonomy" id="2840864"/>
    <lineage>
        <taxon>Bacteria</taxon>
        <taxon>Bacillati</taxon>
        <taxon>Bacillota</taxon>
        <taxon>Clostridia</taxon>
        <taxon>Lachnospirales</taxon>
        <taxon>Lachnospiraceae</taxon>
        <taxon>Lachnospiraceae incertae sedis</taxon>
        <taxon>Candidatus Merdiplasma</taxon>
    </lineage>
</organism>
<reference evidence="2" key="2">
    <citation type="journal article" date="2021" name="PeerJ">
        <title>Extensive microbial diversity within the chicken gut microbiome revealed by metagenomics and culture.</title>
        <authorList>
            <person name="Gilroy R."/>
            <person name="Ravi A."/>
            <person name="Getino M."/>
            <person name="Pursley I."/>
            <person name="Horton D.L."/>
            <person name="Alikhan N.F."/>
            <person name="Baker D."/>
            <person name="Gharbi K."/>
            <person name="Hall N."/>
            <person name="Watson M."/>
            <person name="Adriaenssens E.M."/>
            <person name="Foster-Nyarko E."/>
            <person name="Jarju S."/>
            <person name="Secka A."/>
            <person name="Antonio M."/>
            <person name="Oren A."/>
            <person name="Chaudhuri R.R."/>
            <person name="La Ragione R."/>
            <person name="Hildebrand F."/>
            <person name="Pallen M.J."/>
        </authorList>
    </citation>
    <scope>NUCLEOTIDE SEQUENCE</scope>
    <source>
        <strain evidence="2">ChiBcec6-7307</strain>
    </source>
</reference>
<name>A0A9D1NYN9_9FIRM</name>
<gene>
    <name evidence="2" type="ORF">IAC80_02560</name>
</gene>
<evidence type="ECO:0000313" key="3">
    <source>
        <dbReference type="Proteomes" id="UP000886889"/>
    </source>
</evidence>
<dbReference type="PANTHER" id="PTHR31302:SF22">
    <property type="entry name" value="PHOSPHOESTERASE"/>
    <property type="match status" value="1"/>
</dbReference>
<accession>A0A9D1NYN9</accession>
<dbReference type="SUPFAM" id="SSF56300">
    <property type="entry name" value="Metallo-dependent phosphatases"/>
    <property type="match status" value="1"/>
</dbReference>
<dbReference type="InterPro" id="IPR051158">
    <property type="entry name" value="Metallophosphoesterase_sf"/>
</dbReference>
<reference evidence="2" key="1">
    <citation type="submission" date="2020-10" db="EMBL/GenBank/DDBJ databases">
        <authorList>
            <person name="Gilroy R."/>
        </authorList>
    </citation>
    <scope>NUCLEOTIDE SEQUENCE</scope>
    <source>
        <strain evidence="2">ChiBcec6-7307</strain>
    </source>
</reference>
<sequence length="247" mass="29011">MALYALGDLHLSFQADKSMDVFGKVWKNHERKIEKYVNRVVKPEDTLVLTGDHSWGRKLEECREDLAFIERLPGRKILLRGNHDMFWDAKKTGRLNEEYQGRLFFLQNNFAVYEDYALVGTKGFAFEGPFYLDRRGRVIGWDEERERQAKKLVDREMERLRISFEQAKGAGYRKFIMFLHYPPTNILEEDSPFTRMAEEYQVSAVVYSHCHGKQRFGDSIRGNFHGIPYMLVSGDYLDFHPALVQVP</sequence>
<dbReference type="InterPro" id="IPR014578">
    <property type="entry name" value="Pesterase_CT488"/>
</dbReference>
<evidence type="ECO:0000259" key="1">
    <source>
        <dbReference type="Pfam" id="PF00149"/>
    </source>
</evidence>
<protein>
    <submittedName>
        <fullName evidence="2">Metallophosphoesterase</fullName>
    </submittedName>
</protein>
<dbReference type="EMBL" id="DVOS01000028">
    <property type="protein sequence ID" value="HIV22802.1"/>
    <property type="molecule type" value="Genomic_DNA"/>
</dbReference>
<dbReference type="AlphaFoldDB" id="A0A9D1NYN9"/>
<dbReference type="Pfam" id="PF00149">
    <property type="entry name" value="Metallophos"/>
    <property type="match status" value="1"/>
</dbReference>
<proteinExistence type="predicted"/>
<dbReference type="GO" id="GO:0016787">
    <property type="term" value="F:hydrolase activity"/>
    <property type="evidence" value="ECO:0007669"/>
    <property type="project" value="InterPro"/>
</dbReference>
<comment type="caution">
    <text evidence="2">The sequence shown here is derived from an EMBL/GenBank/DDBJ whole genome shotgun (WGS) entry which is preliminary data.</text>
</comment>
<dbReference type="Proteomes" id="UP000886889">
    <property type="component" value="Unassembled WGS sequence"/>
</dbReference>
<dbReference type="PANTHER" id="PTHR31302">
    <property type="entry name" value="TRANSMEMBRANE PROTEIN WITH METALLOPHOSPHOESTERASE DOMAIN-RELATED"/>
    <property type="match status" value="1"/>
</dbReference>